<evidence type="ECO:0000256" key="1">
    <source>
        <dbReference type="ARBA" id="ARBA00008455"/>
    </source>
</evidence>
<keyword evidence="5" id="KW-1185">Reference proteome</keyword>
<dbReference type="GeneID" id="106806308"/>
<evidence type="ECO:0000259" key="4">
    <source>
        <dbReference type="PROSITE" id="PS50958"/>
    </source>
</evidence>
<evidence type="ECO:0000256" key="3">
    <source>
        <dbReference type="SAM" id="SignalP"/>
    </source>
</evidence>
<feature type="signal peptide" evidence="3">
    <location>
        <begin position="1"/>
        <end position="31"/>
    </location>
</feature>
<dbReference type="Gene3D" id="3.90.70.10">
    <property type="entry name" value="Cysteine proteinases"/>
    <property type="match status" value="1"/>
</dbReference>
<reference evidence="6" key="1">
    <citation type="submission" date="2025-08" db="UniProtKB">
        <authorList>
            <consortium name="RefSeq"/>
        </authorList>
    </citation>
    <scope>IDENTIFICATION</scope>
</reference>
<dbReference type="InterPro" id="IPR001212">
    <property type="entry name" value="Somatomedin_B_dom"/>
</dbReference>
<dbReference type="RefSeq" id="XP_014663681.1">
    <property type="nucleotide sequence ID" value="XM_014808195.1"/>
</dbReference>
<dbReference type="PANTHER" id="PTHR12411">
    <property type="entry name" value="CYSTEINE PROTEASE FAMILY C1-RELATED"/>
    <property type="match status" value="1"/>
</dbReference>
<evidence type="ECO:0000256" key="2">
    <source>
        <dbReference type="ARBA" id="ARBA00023157"/>
    </source>
</evidence>
<evidence type="ECO:0000313" key="5">
    <source>
        <dbReference type="Proteomes" id="UP000695022"/>
    </source>
</evidence>
<dbReference type="SMART" id="SM00645">
    <property type="entry name" value="Pept_C1"/>
    <property type="match status" value="1"/>
</dbReference>
<dbReference type="InterPro" id="IPR000668">
    <property type="entry name" value="Peptidase_C1A_C"/>
</dbReference>
<dbReference type="PROSITE" id="PS00524">
    <property type="entry name" value="SMB_1"/>
    <property type="match status" value="1"/>
</dbReference>
<dbReference type="Pfam" id="PF00112">
    <property type="entry name" value="Peptidase_C1"/>
    <property type="match status" value="1"/>
</dbReference>
<dbReference type="InterPro" id="IPR013128">
    <property type="entry name" value="Peptidase_C1A"/>
</dbReference>
<sequence length="387" mass="43413">MVTDYKPKMAVLPRWLLAAVVVLVSIVAATATWIPENSDFPYADDVSGDYCRTRVPTCCTDRDDECTVPILDTVCYCDMFCSRDRTDCCPDFYETCQGHTGAVCYDNGKKHFEGTTVKRGCNTCTCKRGRGDEGEWQCGESICLMREDTARDVNAGRYGWRADTYSGSHFSPLTLDEGSSYMLGTKKPDKFISTMVPINYEDLAKQLPTNFDARDKWGEWVGPIRNQELCNASWAFSTTAAASDRLAILSNGTELERLSAQQLLSCNRKNKNPCLDPGALENSWWFMRRTGTVPETCYPFVSGNRENVDKCRFRKSDGSCPSSDNFANNRLYKMTPAYLLSNNTVDIQYEIFSNGPVQAALLVKEDFYVYKSGVYKHTGVTSHLPAD</sequence>
<keyword evidence="2" id="KW-1015">Disulfide bond</keyword>
<protein>
    <submittedName>
        <fullName evidence="6">Uncharacterized peptidase C1-like protein F26E4.3</fullName>
    </submittedName>
</protein>
<keyword evidence="3" id="KW-0732">Signal</keyword>
<evidence type="ECO:0000313" key="6">
    <source>
        <dbReference type="RefSeq" id="XP_014663681.1"/>
    </source>
</evidence>
<comment type="similarity">
    <text evidence="1">Belongs to the peptidase C1 family.</text>
</comment>
<dbReference type="SUPFAM" id="SSF54001">
    <property type="entry name" value="Cysteine proteinases"/>
    <property type="match status" value="1"/>
</dbReference>
<feature type="non-terminal residue" evidence="6">
    <location>
        <position position="387"/>
    </location>
</feature>
<proteinExistence type="inferred from homology"/>
<dbReference type="PROSITE" id="PS50958">
    <property type="entry name" value="SMB_2"/>
    <property type="match status" value="1"/>
</dbReference>
<dbReference type="InterPro" id="IPR038765">
    <property type="entry name" value="Papain-like_cys_pep_sf"/>
</dbReference>
<dbReference type="Proteomes" id="UP000695022">
    <property type="component" value="Unplaced"/>
</dbReference>
<feature type="chain" id="PRO_5046843787" evidence="3">
    <location>
        <begin position="32"/>
        <end position="387"/>
    </location>
</feature>
<name>A0ABM1DUR0_PRICU</name>
<accession>A0ABM1DUR0</accession>
<feature type="domain" description="SMB" evidence="4">
    <location>
        <begin position="54"/>
        <end position="101"/>
    </location>
</feature>
<gene>
    <name evidence="6" type="primary">LOC106806308</name>
</gene>
<organism evidence="5 6">
    <name type="scientific">Priapulus caudatus</name>
    <name type="common">Priapulid worm</name>
    <dbReference type="NCBI Taxonomy" id="37621"/>
    <lineage>
        <taxon>Eukaryota</taxon>
        <taxon>Metazoa</taxon>
        <taxon>Ecdysozoa</taxon>
        <taxon>Scalidophora</taxon>
        <taxon>Priapulida</taxon>
        <taxon>Priapulimorpha</taxon>
        <taxon>Priapulimorphida</taxon>
        <taxon>Priapulidae</taxon>
        <taxon>Priapulus</taxon>
    </lineage>
</organism>